<dbReference type="RefSeq" id="WP_345688350.1">
    <property type="nucleotide sequence ID" value="NZ_BAABRO010000023.1"/>
</dbReference>
<dbReference type="SUPFAM" id="SSF53756">
    <property type="entry name" value="UDP-Glycosyltransferase/glycogen phosphorylase"/>
    <property type="match status" value="1"/>
</dbReference>
<evidence type="ECO:0000313" key="2">
    <source>
        <dbReference type="Proteomes" id="UP001416858"/>
    </source>
</evidence>
<gene>
    <name evidence="1" type="ORF">Rcae01_05946</name>
</gene>
<name>A0ABP9W1R7_9BACT</name>
<organism evidence="1 2">
    <name type="scientific">Novipirellula caenicola</name>
    <dbReference type="NCBI Taxonomy" id="1536901"/>
    <lineage>
        <taxon>Bacteria</taxon>
        <taxon>Pseudomonadati</taxon>
        <taxon>Planctomycetota</taxon>
        <taxon>Planctomycetia</taxon>
        <taxon>Pirellulales</taxon>
        <taxon>Pirellulaceae</taxon>
        <taxon>Novipirellula</taxon>
    </lineage>
</organism>
<protein>
    <recommendedName>
        <fullName evidence="3">UDP-2,4-diacetamido-2,4, 6-trideoxy-beta-L-altropyranose hydrolase</fullName>
    </recommendedName>
</protein>
<dbReference type="Proteomes" id="UP001416858">
    <property type="component" value="Unassembled WGS sequence"/>
</dbReference>
<sequence>MNSRICILTESGDGIGFGHLTRMTALASQLSQSGDDVVLRVDHKGTGNLPQSQSWQILDWRRNPDVADGMDVAVVDSYLATAADYRALQRRGAKVVAIDDYNRLDYPVQAIVNPNPAFDPILSSSPSGHAHAARIGGAPWVLLRPEITNTPQKINHASTITRVVVTLGGSDVHGVLPKLLDCLIDRVPSMVVIAGNDDYAGKIRASHDCGNVQVHGMLNAAEMAATLAGCDLAVSACGQTLHELAFLGVPFVGIRVGDDQIPNQDHYLQTGLLGSKIDCQQDDWREQVLQELDALSSQSLRHGRSELGRSIIDGRGPERLSQLIRSL</sequence>
<evidence type="ECO:0008006" key="3">
    <source>
        <dbReference type="Google" id="ProtNLM"/>
    </source>
</evidence>
<dbReference type="Gene3D" id="3.40.50.2000">
    <property type="entry name" value="Glycogen Phosphorylase B"/>
    <property type="match status" value="1"/>
</dbReference>
<comment type="caution">
    <text evidence="1">The sequence shown here is derived from an EMBL/GenBank/DDBJ whole genome shotgun (WGS) entry which is preliminary data.</text>
</comment>
<keyword evidence="2" id="KW-1185">Reference proteome</keyword>
<evidence type="ECO:0000313" key="1">
    <source>
        <dbReference type="EMBL" id="GAA5510438.1"/>
    </source>
</evidence>
<proteinExistence type="predicted"/>
<accession>A0ABP9W1R7</accession>
<dbReference type="Gene3D" id="3.40.50.11190">
    <property type="match status" value="1"/>
</dbReference>
<dbReference type="EMBL" id="BAABRO010000023">
    <property type="protein sequence ID" value="GAA5510438.1"/>
    <property type="molecule type" value="Genomic_DNA"/>
</dbReference>
<reference evidence="1 2" key="1">
    <citation type="submission" date="2024-02" db="EMBL/GenBank/DDBJ databases">
        <title>Rhodopirellula caenicola NBRC 110016.</title>
        <authorList>
            <person name="Ichikawa N."/>
            <person name="Katano-Makiyama Y."/>
            <person name="Hidaka K."/>
        </authorList>
    </citation>
    <scope>NUCLEOTIDE SEQUENCE [LARGE SCALE GENOMIC DNA]</scope>
    <source>
        <strain evidence="1 2">NBRC 110016</strain>
    </source>
</reference>